<accession>A0A0F9TH49</accession>
<proteinExistence type="predicted"/>
<dbReference type="EMBL" id="LAZR01000259">
    <property type="protein sequence ID" value="KKN78609.1"/>
    <property type="molecule type" value="Genomic_DNA"/>
</dbReference>
<sequence length="106" mass="11950">MTIQINTDKTINGEKRNADFFSSQIEEALQRFESHITRVEVHLKDENGRKDGFNDISCLLEARIEGRNPIAVTNQANTMDQAVKGAIDKIKTAIESILGKIQKQNH</sequence>
<dbReference type="Pfam" id="PF02482">
    <property type="entry name" value="Ribosomal_S30AE"/>
    <property type="match status" value="1"/>
</dbReference>
<dbReference type="InterPro" id="IPR003489">
    <property type="entry name" value="RHF/RaiA"/>
</dbReference>
<protein>
    <recommendedName>
        <fullName evidence="2">Ribosomal subunit interface protein</fullName>
    </recommendedName>
</protein>
<organism evidence="1">
    <name type="scientific">marine sediment metagenome</name>
    <dbReference type="NCBI Taxonomy" id="412755"/>
    <lineage>
        <taxon>unclassified sequences</taxon>
        <taxon>metagenomes</taxon>
        <taxon>ecological metagenomes</taxon>
    </lineage>
</organism>
<dbReference type="InterPro" id="IPR036567">
    <property type="entry name" value="RHF-like"/>
</dbReference>
<evidence type="ECO:0000313" key="1">
    <source>
        <dbReference type="EMBL" id="KKN78609.1"/>
    </source>
</evidence>
<reference evidence="1" key="1">
    <citation type="journal article" date="2015" name="Nature">
        <title>Complex archaea that bridge the gap between prokaryotes and eukaryotes.</title>
        <authorList>
            <person name="Spang A."/>
            <person name="Saw J.H."/>
            <person name="Jorgensen S.L."/>
            <person name="Zaremba-Niedzwiedzka K."/>
            <person name="Martijn J."/>
            <person name="Lind A.E."/>
            <person name="van Eijk R."/>
            <person name="Schleper C."/>
            <person name="Guy L."/>
            <person name="Ettema T.J."/>
        </authorList>
    </citation>
    <scope>NUCLEOTIDE SEQUENCE</scope>
</reference>
<gene>
    <name evidence="1" type="ORF">LCGC14_0348060</name>
</gene>
<dbReference type="Gene3D" id="3.30.160.100">
    <property type="entry name" value="Ribosome hibernation promotion factor-like"/>
    <property type="match status" value="1"/>
</dbReference>
<dbReference type="SUPFAM" id="SSF69754">
    <property type="entry name" value="Ribosome binding protein Y (YfiA homologue)"/>
    <property type="match status" value="1"/>
</dbReference>
<evidence type="ECO:0008006" key="2">
    <source>
        <dbReference type="Google" id="ProtNLM"/>
    </source>
</evidence>
<name>A0A0F9TH49_9ZZZZ</name>
<comment type="caution">
    <text evidence="1">The sequence shown here is derived from an EMBL/GenBank/DDBJ whole genome shotgun (WGS) entry which is preliminary data.</text>
</comment>
<dbReference type="AlphaFoldDB" id="A0A0F9TH49"/>